<dbReference type="EMBL" id="BARV01026711">
    <property type="protein sequence ID" value="GAI44026.1"/>
    <property type="molecule type" value="Genomic_DNA"/>
</dbReference>
<organism evidence="1">
    <name type="scientific">marine sediment metagenome</name>
    <dbReference type="NCBI Taxonomy" id="412755"/>
    <lineage>
        <taxon>unclassified sequences</taxon>
        <taxon>metagenomes</taxon>
        <taxon>ecological metagenomes</taxon>
    </lineage>
</organism>
<evidence type="ECO:0000313" key="1">
    <source>
        <dbReference type="EMBL" id="GAI44026.1"/>
    </source>
</evidence>
<gene>
    <name evidence="1" type="ORF">S06H3_43119</name>
</gene>
<feature type="non-terminal residue" evidence="1">
    <location>
        <position position="1"/>
    </location>
</feature>
<comment type="caution">
    <text evidence="1">The sequence shown here is derived from an EMBL/GenBank/DDBJ whole genome shotgun (WGS) entry which is preliminary data.</text>
</comment>
<sequence length="263" mass="28913">SKTYHEGVIKLTNFTTSWQDAKLDGFDVTSLISTDVPITVSIEVFLKDTFELGQGISISIADVYLNISYIETFPDYGTNLELFLEDEDKTLDPFLDVPIGELINITAKFTNASTGAHIVGANVLLIGNRVLENLTESVIHGHFSTEINSTRDLNMGYNFLTIKAQFLDHETMIINLRITVRKIKTEIIPVSESNVIITPGGTADIDVLINNTDYDGSVKGATVTYTWKLGQGEFIDDNNDGIYNVSINNIPAGVHVISITAFS</sequence>
<accession>X1PNF1</accession>
<protein>
    <submittedName>
        <fullName evidence="1">Uncharacterized protein</fullName>
    </submittedName>
</protein>
<dbReference type="AlphaFoldDB" id="X1PNF1"/>
<feature type="non-terminal residue" evidence="1">
    <location>
        <position position="263"/>
    </location>
</feature>
<proteinExistence type="predicted"/>
<reference evidence="1" key="1">
    <citation type="journal article" date="2014" name="Front. Microbiol.">
        <title>High frequency of phylogenetically diverse reductive dehalogenase-homologous genes in deep subseafloor sedimentary metagenomes.</title>
        <authorList>
            <person name="Kawai M."/>
            <person name="Futagami T."/>
            <person name="Toyoda A."/>
            <person name="Takaki Y."/>
            <person name="Nishi S."/>
            <person name="Hori S."/>
            <person name="Arai W."/>
            <person name="Tsubouchi T."/>
            <person name="Morono Y."/>
            <person name="Uchiyama I."/>
            <person name="Ito T."/>
            <person name="Fujiyama A."/>
            <person name="Inagaki F."/>
            <person name="Takami H."/>
        </authorList>
    </citation>
    <scope>NUCLEOTIDE SEQUENCE</scope>
    <source>
        <strain evidence="1">Expedition CK06-06</strain>
    </source>
</reference>
<name>X1PNF1_9ZZZZ</name>